<comment type="caution">
    <text evidence="4">The sequence shown here is derived from an EMBL/GenBank/DDBJ whole genome shotgun (WGS) entry which is preliminary data.</text>
</comment>
<dbReference type="InterPro" id="IPR027417">
    <property type="entry name" value="P-loop_NTPase"/>
</dbReference>
<dbReference type="GO" id="GO:0005524">
    <property type="term" value="F:ATP binding"/>
    <property type="evidence" value="ECO:0007669"/>
    <property type="project" value="UniProtKB-KW"/>
</dbReference>
<dbReference type="PROSITE" id="PS50893">
    <property type="entry name" value="ABC_TRANSPORTER_2"/>
    <property type="match status" value="1"/>
</dbReference>
<evidence type="ECO:0000313" key="4">
    <source>
        <dbReference type="EMBL" id="MEN5380531.1"/>
    </source>
</evidence>
<organism evidence="4 5">
    <name type="scientific">Sphingobacterium kitahiroshimense</name>
    <dbReference type="NCBI Taxonomy" id="470446"/>
    <lineage>
        <taxon>Bacteria</taxon>
        <taxon>Pseudomonadati</taxon>
        <taxon>Bacteroidota</taxon>
        <taxon>Sphingobacteriia</taxon>
        <taxon>Sphingobacteriales</taxon>
        <taxon>Sphingobacteriaceae</taxon>
        <taxon>Sphingobacterium</taxon>
    </lineage>
</organism>
<sequence>MQTNNPIIATQELSFQYKGGIPIKFPAVQIQKGQHTLLLGNSGTGKTTLLHLLGGLSKPTAGKVWINEKDIYAMSTSEMDKFRSQHIGFIFQEAHLLKNLTILENIQLAQSLAKKTVNKNEVLRVLDKLQLSDKAHAYPQELSRGQLQRAAIARAVINKPLLLIADEPTASLDDQNTTRVLTLLMEIADQQGATLLIATHDKRIKNNFSNTYDLNTLNPNSK</sequence>
<keyword evidence="1" id="KW-0547">Nucleotide-binding</keyword>
<keyword evidence="2 4" id="KW-0067">ATP-binding</keyword>
<dbReference type="InterPro" id="IPR015854">
    <property type="entry name" value="ABC_transpr_LolD-like"/>
</dbReference>
<dbReference type="Proteomes" id="UP001409291">
    <property type="component" value="Unassembled WGS sequence"/>
</dbReference>
<gene>
    <name evidence="4" type="ORF">ABE541_24945</name>
</gene>
<dbReference type="EMBL" id="JBDJNQ010000019">
    <property type="protein sequence ID" value="MEN5380531.1"/>
    <property type="molecule type" value="Genomic_DNA"/>
</dbReference>
<keyword evidence="5" id="KW-1185">Reference proteome</keyword>
<evidence type="ECO:0000256" key="1">
    <source>
        <dbReference type="ARBA" id="ARBA00022741"/>
    </source>
</evidence>
<dbReference type="SUPFAM" id="SSF52540">
    <property type="entry name" value="P-loop containing nucleoside triphosphate hydrolases"/>
    <property type="match status" value="1"/>
</dbReference>
<dbReference type="PANTHER" id="PTHR24220:SF659">
    <property type="entry name" value="TRANSPORTER, PUTATIVE-RELATED"/>
    <property type="match status" value="1"/>
</dbReference>
<dbReference type="PANTHER" id="PTHR24220">
    <property type="entry name" value="IMPORT ATP-BINDING PROTEIN"/>
    <property type="match status" value="1"/>
</dbReference>
<accession>A0ABV0C0V3</accession>
<proteinExistence type="predicted"/>
<evidence type="ECO:0000259" key="3">
    <source>
        <dbReference type="PROSITE" id="PS50893"/>
    </source>
</evidence>
<evidence type="ECO:0000256" key="2">
    <source>
        <dbReference type="ARBA" id="ARBA00022840"/>
    </source>
</evidence>
<dbReference type="InterPro" id="IPR003439">
    <property type="entry name" value="ABC_transporter-like_ATP-bd"/>
</dbReference>
<reference evidence="4 5" key="1">
    <citation type="submission" date="2024-04" db="EMBL/GenBank/DDBJ databases">
        <title>WGS of bacteria from Torrens River.</title>
        <authorList>
            <person name="Wyrsch E.R."/>
            <person name="Drigo B."/>
        </authorList>
    </citation>
    <scope>NUCLEOTIDE SEQUENCE [LARGE SCALE GENOMIC DNA]</scope>
    <source>
        <strain evidence="4 5">TWI391</strain>
    </source>
</reference>
<protein>
    <submittedName>
        <fullName evidence="4">ATP-binding cassette domain-containing protein</fullName>
    </submittedName>
</protein>
<evidence type="ECO:0000313" key="5">
    <source>
        <dbReference type="Proteomes" id="UP001409291"/>
    </source>
</evidence>
<dbReference type="Pfam" id="PF00005">
    <property type="entry name" value="ABC_tran"/>
    <property type="match status" value="1"/>
</dbReference>
<name>A0ABV0C0V3_9SPHI</name>
<dbReference type="RefSeq" id="WP_346583404.1">
    <property type="nucleotide sequence ID" value="NZ_JBDJLH010000009.1"/>
</dbReference>
<feature type="domain" description="ABC transporter" evidence="3">
    <location>
        <begin position="8"/>
        <end position="217"/>
    </location>
</feature>
<dbReference type="SMART" id="SM00382">
    <property type="entry name" value="AAA"/>
    <property type="match status" value="1"/>
</dbReference>
<dbReference type="Gene3D" id="3.40.50.300">
    <property type="entry name" value="P-loop containing nucleotide triphosphate hydrolases"/>
    <property type="match status" value="1"/>
</dbReference>
<dbReference type="InterPro" id="IPR003593">
    <property type="entry name" value="AAA+_ATPase"/>
</dbReference>